<evidence type="ECO:0000256" key="1">
    <source>
        <dbReference type="RuleBase" id="RU361220"/>
    </source>
</evidence>
<feature type="compositionally biased region" description="Basic and acidic residues" evidence="2">
    <location>
        <begin position="10"/>
        <end position="28"/>
    </location>
</feature>
<comment type="similarity">
    <text evidence="1">Belongs to the glycosyl hydrolase 68 family.</text>
</comment>
<proteinExistence type="inferred from homology"/>
<dbReference type="GO" id="GO:0016787">
    <property type="term" value="F:hydrolase activity"/>
    <property type="evidence" value="ECO:0007669"/>
    <property type="project" value="UniProtKB-KW"/>
</dbReference>
<dbReference type="EMBL" id="JBHSWW010000025">
    <property type="protein sequence ID" value="MFC6752527.1"/>
    <property type="molecule type" value="Genomic_DNA"/>
</dbReference>
<evidence type="ECO:0000313" key="4">
    <source>
        <dbReference type="Proteomes" id="UP001596442"/>
    </source>
</evidence>
<feature type="compositionally biased region" description="Basic and acidic residues" evidence="2">
    <location>
        <begin position="433"/>
        <end position="451"/>
    </location>
</feature>
<evidence type="ECO:0000256" key="2">
    <source>
        <dbReference type="SAM" id="MobiDB-lite"/>
    </source>
</evidence>
<keyword evidence="4" id="KW-1185">Reference proteome</keyword>
<name>A0ABD5S7Q5_9EURY</name>
<dbReference type="AlphaFoldDB" id="A0ABD5S7Q5"/>
<dbReference type="CDD" id="cd08997">
    <property type="entry name" value="GH68"/>
    <property type="match status" value="1"/>
</dbReference>
<evidence type="ECO:0000313" key="3">
    <source>
        <dbReference type="EMBL" id="MFC6752527.1"/>
    </source>
</evidence>
<dbReference type="Pfam" id="PF02435">
    <property type="entry name" value="Glyco_hydro_68"/>
    <property type="match status" value="1"/>
</dbReference>
<dbReference type="InterPro" id="IPR003469">
    <property type="entry name" value="Glyco_hydro_68"/>
</dbReference>
<dbReference type="SUPFAM" id="SSF75005">
    <property type="entry name" value="Arabinanase/levansucrase/invertase"/>
    <property type="match status" value="1"/>
</dbReference>
<feature type="compositionally biased region" description="Low complexity" evidence="2">
    <location>
        <begin position="32"/>
        <end position="47"/>
    </location>
</feature>
<feature type="region of interest" description="Disordered" evidence="2">
    <location>
        <begin position="415"/>
        <end position="451"/>
    </location>
</feature>
<reference evidence="3 4" key="1">
    <citation type="journal article" date="2019" name="Int. J. Syst. Evol. Microbiol.">
        <title>The Global Catalogue of Microorganisms (GCM) 10K type strain sequencing project: providing services to taxonomists for standard genome sequencing and annotation.</title>
        <authorList>
            <consortium name="The Broad Institute Genomics Platform"/>
            <consortium name="The Broad Institute Genome Sequencing Center for Infectious Disease"/>
            <person name="Wu L."/>
            <person name="Ma J."/>
        </authorList>
    </citation>
    <scope>NUCLEOTIDE SEQUENCE [LARGE SCALE GENOMIC DNA]</scope>
    <source>
        <strain evidence="3 4">CGMCC 1.3239</strain>
    </source>
</reference>
<feature type="region of interest" description="Disordered" evidence="2">
    <location>
        <begin position="1"/>
        <end position="47"/>
    </location>
</feature>
<organism evidence="3 4">
    <name type="scientific">Halorubrum tibetense</name>
    <dbReference type="NCBI Taxonomy" id="175631"/>
    <lineage>
        <taxon>Archaea</taxon>
        <taxon>Methanobacteriati</taxon>
        <taxon>Methanobacteriota</taxon>
        <taxon>Stenosarchaea group</taxon>
        <taxon>Halobacteria</taxon>
        <taxon>Halobacteriales</taxon>
        <taxon>Haloferacaceae</taxon>
        <taxon>Halorubrum</taxon>
    </lineage>
</organism>
<dbReference type="Gene3D" id="2.115.10.20">
    <property type="entry name" value="Glycosyl hydrolase domain, family 43"/>
    <property type="match status" value="1"/>
</dbReference>
<comment type="caution">
    <text evidence="3">The sequence shown here is derived from an EMBL/GenBank/DDBJ whole genome shotgun (WGS) entry which is preliminary data.</text>
</comment>
<sequence>MTNTPGANPDGERSRWRREHVAGIERTVDTVASPTSPPADDSTSADPASDVYVWDTWLLRGRNGEIATIDGWQVAFSLTATRELLPGERHDVAEIRCFYSADGRTWHDGGPVFDGDALGQRQWAGSALYDDGSVYLYYTAAGDDDADEMTYTQRIAVAHGGTVVADADGVHVDGPWTHEVLLRPDGDWYETSDQSEGMIYTFRDPWFFEDPATGETYLLFEANAPVTDADIGDEPSIDPAAREFNGCVGVAVSATGDPLSWELQPPLLDAIGVNQELERPHVVVHDDRYYLFVSSHFHTFAPGVSGYDALYGFVSDTLRGEYQPLNGSGLVVTNPPDAPYQAYSWMAFPHAEEVLVQSFLNYHDFAGESLDEVAELPAAEQRDRFGGTLAPTLRLAVDGNRTRITGELAHWRIPRADEELSPPNRRNAVPDLGDTRDRGGWGEREGYGGYQ</sequence>
<dbReference type="RefSeq" id="WP_379779314.1">
    <property type="nucleotide sequence ID" value="NZ_JBHSWW010000025.1"/>
</dbReference>
<accession>A0ABD5S7Q5</accession>
<keyword evidence="3" id="KW-0378">Hydrolase</keyword>
<gene>
    <name evidence="3" type="ORF">ACFQEU_03445</name>
</gene>
<dbReference type="InterPro" id="IPR023296">
    <property type="entry name" value="Glyco_hydro_beta-prop_sf"/>
</dbReference>
<dbReference type="Proteomes" id="UP001596442">
    <property type="component" value="Unassembled WGS sequence"/>
</dbReference>
<protein>
    <submittedName>
        <fullName evidence="3">Glycoside hydrolase family 68 protein</fullName>
    </submittedName>
</protein>